<dbReference type="InterPro" id="IPR003010">
    <property type="entry name" value="C-N_Hydrolase"/>
</dbReference>
<feature type="active site" description="Proton acceptor" evidence="3">
    <location>
        <position position="268"/>
    </location>
</feature>
<keyword evidence="7" id="KW-1185">Reference proteome</keyword>
<dbReference type="GO" id="GO:0018822">
    <property type="term" value="F:nitrile hydratase activity"/>
    <property type="evidence" value="ECO:0007669"/>
    <property type="project" value="TreeGrafter"/>
</dbReference>
<dbReference type="InterPro" id="IPR044149">
    <property type="entry name" value="Nitrilases_CHs"/>
</dbReference>
<dbReference type="EMBL" id="JADFTS010000008">
    <property type="protein sequence ID" value="KAF9591427.1"/>
    <property type="molecule type" value="Genomic_DNA"/>
</dbReference>
<dbReference type="PROSITE" id="PS00920">
    <property type="entry name" value="NITRIL_CHT_1"/>
    <property type="match status" value="1"/>
</dbReference>
<evidence type="ECO:0000256" key="1">
    <source>
        <dbReference type="ARBA" id="ARBA00000322"/>
    </source>
</evidence>
<feature type="compositionally biased region" description="Low complexity" evidence="4">
    <location>
        <begin position="20"/>
        <end position="32"/>
    </location>
</feature>
<evidence type="ECO:0000313" key="6">
    <source>
        <dbReference type="EMBL" id="KAF9591427.1"/>
    </source>
</evidence>
<dbReference type="AlphaFoldDB" id="A0A835LGB9"/>
<dbReference type="PROSITE" id="PS50263">
    <property type="entry name" value="CN_HYDROLASE"/>
    <property type="match status" value="1"/>
</dbReference>
<protein>
    <recommendedName>
        <fullName evidence="5">CN hydrolase domain-containing protein</fullName>
    </recommendedName>
</protein>
<dbReference type="PANTHER" id="PTHR46044:SF8">
    <property type="entry name" value="BIFUNCTIONAL NITRILASE_NITRILE HYDRATASE NIT4B"/>
    <property type="match status" value="1"/>
</dbReference>
<dbReference type="Pfam" id="PF03634">
    <property type="entry name" value="TCP"/>
    <property type="match status" value="1"/>
</dbReference>
<dbReference type="Pfam" id="PF00795">
    <property type="entry name" value="CN_hydrolase"/>
    <property type="match status" value="1"/>
</dbReference>
<dbReference type="SUPFAM" id="SSF56317">
    <property type="entry name" value="Carbon-nitrogen hydrolase"/>
    <property type="match status" value="1"/>
</dbReference>
<comment type="caution">
    <text evidence="6">The sequence shown here is derived from an EMBL/GenBank/DDBJ whole genome shotgun (WGS) entry which is preliminary data.</text>
</comment>
<feature type="region of interest" description="Disordered" evidence="4">
    <location>
        <begin position="80"/>
        <end position="114"/>
    </location>
</feature>
<evidence type="ECO:0000256" key="4">
    <source>
        <dbReference type="SAM" id="MobiDB-lite"/>
    </source>
</evidence>
<reference evidence="6 7" key="1">
    <citation type="submission" date="2020-10" db="EMBL/GenBank/DDBJ databases">
        <title>The Coptis chinensis genome and diversification of protoberbering-type alkaloids.</title>
        <authorList>
            <person name="Wang B."/>
            <person name="Shu S."/>
            <person name="Song C."/>
            <person name="Liu Y."/>
        </authorList>
    </citation>
    <scope>NUCLEOTIDE SEQUENCE [LARGE SCALE GENOMIC DNA]</scope>
    <source>
        <strain evidence="6">HL-2020</strain>
        <tissue evidence="6">Leaf</tissue>
    </source>
</reference>
<accession>A0A835LGB9</accession>
<dbReference type="Proteomes" id="UP000631114">
    <property type="component" value="Unassembled WGS sequence"/>
</dbReference>
<evidence type="ECO:0000259" key="5">
    <source>
        <dbReference type="PROSITE" id="PS50263"/>
    </source>
</evidence>
<gene>
    <name evidence="6" type="ORF">IFM89_004125</name>
</gene>
<dbReference type="InterPro" id="IPR036526">
    <property type="entry name" value="C-N_Hydrolase_sf"/>
</dbReference>
<feature type="region of interest" description="Disordered" evidence="4">
    <location>
        <begin position="1"/>
        <end position="41"/>
    </location>
</feature>
<dbReference type="CDD" id="cd07564">
    <property type="entry name" value="nitrilases_CHs"/>
    <property type="match status" value="1"/>
</dbReference>
<dbReference type="Gene3D" id="3.60.110.10">
    <property type="entry name" value="Carbon-nitrogen hydrolase"/>
    <property type="match status" value="1"/>
</dbReference>
<evidence type="ECO:0000256" key="3">
    <source>
        <dbReference type="PROSITE-ProRule" id="PRU10139"/>
    </source>
</evidence>
<feature type="compositionally biased region" description="Low complexity" evidence="4">
    <location>
        <begin position="1"/>
        <end position="10"/>
    </location>
</feature>
<dbReference type="InterPro" id="IPR017887">
    <property type="entry name" value="TF_TCP_subgr"/>
</dbReference>
<evidence type="ECO:0000313" key="7">
    <source>
        <dbReference type="Proteomes" id="UP000631114"/>
    </source>
</evidence>
<name>A0A835LGB9_9MAGN</name>
<proteinExistence type="inferred from homology"/>
<dbReference type="GO" id="GO:0047427">
    <property type="term" value="F:cyanoalanine nitrilase activity"/>
    <property type="evidence" value="ECO:0007669"/>
    <property type="project" value="UniProtKB-EC"/>
</dbReference>
<dbReference type="GO" id="GO:0051410">
    <property type="term" value="P:detoxification of nitrogen compound"/>
    <property type="evidence" value="ECO:0007669"/>
    <property type="project" value="TreeGrafter"/>
</dbReference>
<feature type="non-terminal residue" evidence="6">
    <location>
        <position position="1"/>
    </location>
</feature>
<comment type="catalytic activity">
    <reaction evidence="1">
        <text>3-cyano-L-alanine + 2 H2O = L-aspartate + NH4(+)</text>
        <dbReference type="Rhea" id="RHEA:11188"/>
        <dbReference type="ChEBI" id="CHEBI:15377"/>
        <dbReference type="ChEBI" id="CHEBI:28938"/>
        <dbReference type="ChEBI" id="CHEBI:29991"/>
        <dbReference type="ChEBI" id="CHEBI:77860"/>
        <dbReference type="EC" id="3.5.5.4"/>
    </reaction>
</comment>
<dbReference type="OrthoDB" id="10250282at2759"/>
<comment type="similarity">
    <text evidence="2">Belongs to the carbon-nitrogen hydrolase superfamily. Nitrilase family.</text>
</comment>
<organism evidence="6 7">
    <name type="scientific">Coptis chinensis</name>
    <dbReference type="NCBI Taxonomy" id="261450"/>
    <lineage>
        <taxon>Eukaryota</taxon>
        <taxon>Viridiplantae</taxon>
        <taxon>Streptophyta</taxon>
        <taxon>Embryophyta</taxon>
        <taxon>Tracheophyta</taxon>
        <taxon>Spermatophyta</taxon>
        <taxon>Magnoliopsida</taxon>
        <taxon>Ranunculales</taxon>
        <taxon>Ranunculaceae</taxon>
        <taxon>Coptidoideae</taxon>
        <taxon>Coptis</taxon>
    </lineage>
</organism>
<feature type="compositionally biased region" description="Low complexity" evidence="4">
    <location>
        <begin position="101"/>
        <end position="113"/>
    </location>
</feature>
<feature type="domain" description="CN hydrolase" evidence="5">
    <location>
        <begin position="229"/>
        <end position="500"/>
    </location>
</feature>
<sequence length="555" mass="60535">MNDSQPQQQPQKRKRQRVDSSTPSDPSTTITTKIDKRNNNSRIRIPASCATGLAQITQELGLRSNGEAIHWLLQQSRPELVSPLPNKPPVGSKKTATPKLNTTDNNSNSNSTNVLVPNPVAFAYSEDGGNGKINALIPVGENGGDGEFMLGGDDDEEVEEEEEEGDAFMGDHCRGPRPTVRATVVQASTVFYDTPATLGIVLFSFCFSLFVGLSIPCVLTLNQCDHHLLKSKVLCYHQDSGVVGLDDKAERLIAGAAAYGSQLVVFPEAFVGGYPRFINFDITDANHPIEEYEEFRKYHTAAIDVPGPEVDRLAAICLKYKVHLVMGVVERVGVTLYSTLLFFDSQGQCLGKNRKLIPTASEHMIWQSGEKATPPVYKTSVGMIGGLACWDNRMPPLRTELYSEGVEIYCAPTADARDAWKASMTHIAVEGGCFVLSANQFCQRKDYPLRPVNDSRDTNGDLSPDSVVCSGGSVIISPSGAVLAGPNCQGESLISADLDLDEITQAKLEYDVVRHAASLGLNRKLVSSVSFVKNEDFFLVNYNLDIEAGFCWFQQ</sequence>
<dbReference type="InterPro" id="IPR000132">
    <property type="entry name" value="Nitrilase/CN_hydratase_CS"/>
</dbReference>
<evidence type="ECO:0000256" key="2">
    <source>
        <dbReference type="ARBA" id="ARBA00008129"/>
    </source>
</evidence>
<dbReference type="PANTHER" id="PTHR46044">
    <property type="entry name" value="NITRILASE"/>
    <property type="match status" value="1"/>
</dbReference>